<accession>A0AAQ3LFE0</accession>
<evidence type="ECO:0000256" key="1">
    <source>
        <dbReference type="SAM" id="Phobius"/>
    </source>
</evidence>
<evidence type="ECO:0000313" key="2">
    <source>
        <dbReference type="EMBL" id="WOO42865.1"/>
    </source>
</evidence>
<dbReference type="RefSeq" id="WP_317835397.1">
    <property type="nucleotide sequence ID" value="NZ_CP136920.1"/>
</dbReference>
<dbReference type="AlphaFoldDB" id="A0AAQ3LFE0"/>
<sequence>MRRFFRWIIIGLSGLILILLGLVVLVPTWLPWLAEVKVNNLLKEKGATLAELKFHQFDLSGINLEIEALSKEGITFDEGIVELDYSIDSVLRREVESLVLSDLDVSVDLPLLLDSRPVASTVDSARVEDSGIDNFTMPMKWFALEDATLTLEAGDWSKALSLQANLDRGHPSLFFFEGKDDSDGLVVSGEVDQSVLSGEATFKLDSENPVFWLELVDQLGLYRKPKGLEVVTGALGLEGAVRIKEKLPEQWTALGSLALPDIKFNNAELTAELTNFGGRGNAGQFEKVWFGLFDASLSYDGYVASLSEMTLETLDLNQTYAKLTGLELSGSVPVFGLGDTSFEGGAIGTLVEGPWAQIQPPVDLDLFSVKLIMPAAPLMLFTEFGSITGNFEMEGEIGSGPSRDIDLSAVFSDVELSHSAASFSAQTFSLNATGKLEKQLSAVIELLNGKVVWAEGAGILSQIGGEIYIDSLTPLALLEPQVLTFSELRQGEVVISDGSISIAYQADPDDAIGTMMATLGGDFAGGRLLAEVLVTASESLNVEAKLVFDDIELETLAAYFPEFNGRIQGKVSGELPVRLEGNRLIVQPGFLEMKPGQTGTFQYTRVGWLTQDPGLDPEAYVEGKDLLSLMKEPNGAAILTELAMRDLRMTAFRMDVMKPDTGDRRVIIRIEGDGEVKEVTVPVIQDIRVGGDVKETINVLLKLKEKIAF</sequence>
<name>A0AAQ3LFE0_9BACT</name>
<keyword evidence="1" id="KW-0472">Membrane</keyword>
<dbReference type="Proteomes" id="UP001304300">
    <property type="component" value="Chromosome"/>
</dbReference>
<evidence type="ECO:0000313" key="3">
    <source>
        <dbReference type="Proteomes" id="UP001304300"/>
    </source>
</evidence>
<reference evidence="2 3" key="1">
    <citation type="submission" date="2023-10" db="EMBL/GenBank/DDBJ databases">
        <title>Rubellicoccus peritrichatus gen. nov., sp. nov., isolated from an algae of coral reef tank.</title>
        <authorList>
            <person name="Luo J."/>
        </authorList>
    </citation>
    <scope>NUCLEOTIDE SEQUENCE [LARGE SCALE GENOMIC DNA]</scope>
    <source>
        <strain evidence="2 3">CR14</strain>
    </source>
</reference>
<dbReference type="EMBL" id="CP136920">
    <property type="protein sequence ID" value="WOO42865.1"/>
    <property type="molecule type" value="Genomic_DNA"/>
</dbReference>
<keyword evidence="1" id="KW-1133">Transmembrane helix</keyword>
<organism evidence="2 3">
    <name type="scientific">Rubellicoccus peritrichatus</name>
    <dbReference type="NCBI Taxonomy" id="3080537"/>
    <lineage>
        <taxon>Bacteria</taxon>
        <taxon>Pseudomonadati</taxon>
        <taxon>Verrucomicrobiota</taxon>
        <taxon>Opitutia</taxon>
        <taxon>Puniceicoccales</taxon>
        <taxon>Cerasicoccaceae</taxon>
        <taxon>Rubellicoccus</taxon>
    </lineage>
</organism>
<keyword evidence="1" id="KW-0812">Transmembrane</keyword>
<feature type="transmembrane region" description="Helical" evidence="1">
    <location>
        <begin position="7"/>
        <end position="30"/>
    </location>
</feature>
<keyword evidence="3" id="KW-1185">Reference proteome</keyword>
<gene>
    <name evidence="2" type="ORF">RZN69_07150</name>
</gene>
<dbReference type="Pfam" id="PF11739">
    <property type="entry name" value="YdbH-like"/>
    <property type="match status" value="1"/>
</dbReference>
<dbReference type="KEGG" id="puo:RZN69_07150"/>
<proteinExistence type="predicted"/>
<protein>
    <submittedName>
        <fullName evidence="2">YdbH domain-containing protein</fullName>
    </submittedName>
</protein>
<dbReference type="InterPro" id="IPR021730">
    <property type="entry name" value="YdbH"/>
</dbReference>